<dbReference type="EMBL" id="LLYB01000043">
    <property type="protein sequence ID" value="KRR26785.1"/>
    <property type="molecule type" value="Genomic_DNA"/>
</dbReference>
<comment type="caution">
    <text evidence="2">The sequence shown here is derived from an EMBL/GenBank/DDBJ whole genome shotgun (WGS) entry which is preliminary data.</text>
</comment>
<feature type="transmembrane region" description="Helical" evidence="1">
    <location>
        <begin position="32"/>
        <end position="53"/>
    </location>
</feature>
<sequence length="59" mass="6672">MSLPTRIGFGLRLGVKFAQAAKGIGFNFRMHFGYYLMIAALVLIGLEVLYRLYQLATFL</sequence>
<protein>
    <submittedName>
        <fullName evidence="2">Uncharacterized protein</fullName>
    </submittedName>
</protein>
<evidence type="ECO:0000313" key="3">
    <source>
        <dbReference type="Proteomes" id="UP000051660"/>
    </source>
</evidence>
<organism evidence="2 3">
    <name type="scientific">Bradyrhizobium lablabi</name>
    <dbReference type="NCBI Taxonomy" id="722472"/>
    <lineage>
        <taxon>Bacteria</taxon>
        <taxon>Pseudomonadati</taxon>
        <taxon>Pseudomonadota</taxon>
        <taxon>Alphaproteobacteria</taxon>
        <taxon>Hyphomicrobiales</taxon>
        <taxon>Nitrobacteraceae</taxon>
        <taxon>Bradyrhizobium</taxon>
    </lineage>
</organism>
<keyword evidence="1" id="KW-0472">Membrane</keyword>
<dbReference type="AlphaFoldDB" id="A0A0R3N3R8"/>
<accession>A0A0R3N3R8</accession>
<dbReference type="Proteomes" id="UP000051660">
    <property type="component" value="Unassembled WGS sequence"/>
</dbReference>
<gene>
    <name evidence="2" type="ORF">CQ14_20625</name>
</gene>
<keyword evidence="1" id="KW-1133">Transmembrane helix</keyword>
<keyword evidence="1" id="KW-0812">Transmembrane</keyword>
<evidence type="ECO:0000256" key="1">
    <source>
        <dbReference type="SAM" id="Phobius"/>
    </source>
</evidence>
<reference evidence="2 3" key="1">
    <citation type="submission" date="2014-03" db="EMBL/GenBank/DDBJ databases">
        <title>Bradyrhizobium valentinum sp. nov., isolated from effective nodules of Lupinus mariae-josephae, a lupine endemic of basic-lime soils in Eastern Spain.</title>
        <authorList>
            <person name="Duran D."/>
            <person name="Rey L."/>
            <person name="Navarro A."/>
            <person name="Busquets A."/>
            <person name="Imperial J."/>
            <person name="Ruiz-Argueso T."/>
        </authorList>
    </citation>
    <scope>NUCLEOTIDE SEQUENCE [LARGE SCALE GENOMIC DNA]</scope>
    <source>
        <strain evidence="2 3">CCBAU 23086</strain>
    </source>
</reference>
<name>A0A0R3N3R8_9BRAD</name>
<proteinExistence type="predicted"/>
<evidence type="ECO:0000313" key="2">
    <source>
        <dbReference type="EMBL" id="KRR26785.1"/>
    </source>
</evidence>